<evidence type="ECO:0000259" key="3">
    <source>
        <dbReference type="Pfam" id="PF13406"/>
    </source>
</evidence>
<feature type="coiled-coil region" evidence="1">
    <location>
        <begin position="158"/>
        <end position="199"/>
    </location>
</feature>
<gene>
    <name evidence="4" type="ORF">COT34_00080</name>
</gene>
<sequence>MRSKNNFKSIVFAIFTAIFVLSCFSFAFGQTTADPELERQELEAELKKLEEQIAKYEKDITVTQQQKKTLQNQISLLKKKIEKLNLQIQQSNIMIKDLGLQIADTEKSINKTSLKIEDSKEKLAGTLRLIYEEDQRSLAEIFLAEDRLSDFFDNLVSLEALSARSQELLKDIKSLKVDLETQKQSLDGEKDELERMTQIQTLQKQESESTKKDQERILGVTKGKESEYQKMLQDTKKLAAETRARIFELIGVPEAPTFGEAVDLAKYVENITGIRPAFLLAVLRQESNIGKNVGQCYLKNTETGVGTVARTGVAISRVMKPGRDIENFLTITKELLRDPYRTLVSCPMSYGWGGAMGPAQFIPATWMLYRERVKAITGSADPWKIKDAFVAAALYLKDKGAGSQKYNDEWRAAIAYFAGSVNLNYRFYGDSVMSIAKGYEEDIKAIEKANGNH</sequence>
<comment type="caution">
    <text evidence="4">The sequence shown here is derived from an EMBL/GenBank/DDBJ whole genome shotgun (WGS) entry which is preliminary data.</text>
</comment>
<dbReference type="EMBL" id="PEYE01000002">
    <property type="protein sequence ID" value="PIS39121.1"/>
    <property type="molecule type" value="Genomic_DNA"/>
</dbReference>
<reference evidence="5" key="1">
    <citation type="submission" date="2017-09" db="EMBL/GenBank/DDBJ databases">
        <title>Depth-based differentiation of microbial function through sediment-hosted aquifers and enrichment of novel symbionts in the deep terrestrial subsurface.</title>
        <authorList>
            <person name="Probst A.J."/>
            <person name="Ladd B."/>
            <person name="Jarett J.K."/>
            <person name="Geller-Mcgrath D.E."/>
            <person name="Sieber C.M.K."/>
            <person name="Emerson J.B."/>
            <person name="Anantharaman K."/>
            <person name="Thomas B.C."/>
            <person name="Malmstrom R."/>
            <person name="Stieglmeier M."/>
            <person name="Klingl A."/>
            <person name="Woyke T."/>
            <person name="Ryan C.M."/>
            <person name="Banfield J.F."/>
        </authorList>
    </citation>
    <scope>NUCLEOTIDE SEQUENCE [LARGE SCALE GENOMIC DNA]</scope>
</reference>
<dbReference type="PROSITE" id="PS51257">
    <property type="entry name" value="PROKAR_LIPOPROTEIN"/>
    <property type="match status" value="1"/>
</dbReference>
<evidence type="ECO:0000313" key="5">
    <source>
        <dbReference type="Proteomes" id="UP000229390"/>
    </source>
</evidence>
<feature type="signal peptide" evidence="2">
    <location>
        <begin position="1"/>
        <end position="27"/>
    </location>
</feature>
<dbReference type="Gene3D" id="6.10.250.3150">
    <property type="match status" value="1"/>
</dbReference>
<dbReference type="Gene3D" id="1.10.530.10">
    <property type="match status" value="1"/>
</dbReference>
<evidence type="ECO:0000256" key="1">
    <source>
        <dbReference type="SAM" id="Coils"/>
    </source>
</evidence>
<accession>A0A2M6T1D2</accession>
<proteinExistence type="predicted"/>
<evidence type="ECO:0000313" key="4">
    <source>
        <dbReference type="EMBL" id="PIS39121.1"/>
    </source>
</evidence>
<organism evidence="4 5">
    <name type="scientific">Candidatus Nealsonbacteria bacterium CG08_land_8_20_14_0_20_43_11</name>
    <dbReference type="NCBI Taxonomy" id="1974706"/>
    <lineage>
        <taxon>Bacteria</taxon>
        <taxon>Candidatus Nealsoniibacteriota</taxon>
    </lineage>
</organism>
<keyword evidence="2" id="KW-0732">Signal</keyword>
<dbReference type="Pfam" id="PF13406">
    <property type="entry name" value="SLT_2"/>
    <property type="match status" value="1"/>
</dbReference>
<name>A0A2M6T1D2_9BACT</name>
<evidence type="ECO:0000256" key="2">
    <source>
        <dbReference type="SAM" id="SignalP"/>
    </source>
</evidence>
<dbReference type="InterPro" id="IPR031304">
    <property type="entry name" value="SLT_2"/>
</dbReference>
<feature type="coiled-coil region" evidence="1">
    <location>
        <begin position="32"/>
        <end position="122"/>
    </location>
</feature>
<feature type="chain" id="PRO_5014636941" description="Transglycosylase SLT domain-containing protein" evidence="2">
    <location>
        <begin position="28"/>
        <end position="453"/>
    </location>
</feature>
<keyword evidence="1" id="KW-0175">Coiled coil</keyword>
<protein>
    <recommendedName>
        <fullName evidence="3">Transglycosylase SLT domain-containing protein</fullName>
    </recommendedName>
</protein>
<dbReference type="AlphaFoldDB" id="A0A2M6T1D2"/>
<dbReference type="InterPro" id="IPR023346">
    <property type="entry name" value="Lysozyme-like_dom_sf"/>
</dbReference>
<feature type="domain" description="Transglycosylase SLT" evidence="3">
    <location>
        <begin position="264"/>
        <end position="400"/>
    </location>
</feature>
<dbReference type="SUPFAM" id="SSF53955">
    <property type="entry name" value="Lysozyme-like"/>
    <property type="match status" value="1"/>
</dbReference>
<dbReference type="Proteomes" id="UP000229390">
    <property type="component" value="Unassembled WGS sequence"/>
</dbReference>